<evidence type="ECO:0000256" key="1">
    <source>
        <dbReference type="SAM" id="MobiDB-lite"/>
    </source>
</evidence>
<feature type="region of interest" description="Disordered" evidence="1">
    <location>
        <begin position="846"/>
        <end position="865"/>
    </location>
</feature>
<dbReference type="InterPro" id="IPR016024">
    <property type="entry name" value="ARM-type_fold"/>
</dbReference>
<dbReference type="SUPFAM" id="SSF48371">
    <property type="entry name" value="ARM repeat"/>
    <property type="match status" value="1"/>
</dbReference>
<evidence type="ECO:0000313" key="3">
    <source>
        <dbReference type="Proteomes" id="UP000295781"/>
    </source>
</evidence>
<reference evidence="2 3" key="1">
    <citation type="submission" date="2015-09" db="EMBL/GenBank/DDBJ databases">
        <title>Sorangium comparison.</title>
        <authorList>
            <person name="Zaburannyi N."/>
            <person name="Bunk B."/>
            <person name="Overmann J."/>
            <person name="Mueller R."/>
        </authorList>
    </citation>
    <scope>NUCLEOTIDE SEQUENCE [LARGE SCALE GENOMIC DNA]</scope>
    <source>
        <strain evidence="2 3">So ceGT47</strain>
    </source>
</reference>
<dbReference type="RefSeq" id="WP_129346595.1">
    <property type="nucleotide sequence ID" value="NZ_CP012670.1"/>
</dbReference>
<dbReference type="AlphaFoldDB" id="A0A4P2PXA4"/>
<dbReference type="EMBL" id="CP012670">
    <property type="protein sequence ID" value="AUX21251.1"/>
    <property type="molecule type" value="Genomic_DNA"/>
</dbReference>
<accession>A0A4P2PXA4</accession>
<feature type="region of interest" description="Disordered" evidence="1">
    <location>
        <begin position="925"/>
        <end position="970"/>
    </location>
</feature>
<organism evidence="2 3">
    <name type="scientific">Sorangium cellulosum</name>
    <name type="common">Polyangium cellulosum</name>
    <dbReference type="NCBI Taxonomy" id="56"/>
    <lineage>
        <taxon>Bacteria</taxon>
        <taxon>Pseudomonadati</taxon>
        <taxon>Myxococcota</taxon>
        <taxon>Polyangia</taxon>
        <taxon>Polyangiales</taxon>
        <taxon>Polyangiaceae</taxon>
        <taxon>Sorangium</taxon>
    </lineage>
</organism>
<evidence type="ECO:0000313" key="2">
    <source>
        <dbReference type="EMBL" id="AUX21251.1"/>
    </source>
</evidence>
<feature type="compositionally biased region" description="Polar residues" evidence="1">
    <location>
        <begin position="961"/>
        <end position="970"/>
    </location>
</feature>
<protein>
    <submittedName>
        <fullName evidence="2">Uncharacterized protein</fullName>
    </submittedName>
</protein>
<proteinExistence type="predicted"/>
<sequence>MASSPDPIDIANVKQLAASGSPGLAEILVAYLEQPAPAPEAPPREGALTFPAFLRLLSLAQGMRTPEQRREQSTDAWKRFLAQLDPAPPPRLELADLLVRVYEEGTDAGRSALCEAARSAPLVFGAWGGLKRIYKLAEARLDAALFGALAYRFDREVAEPLGARREVSRGTLIYMRRRAWRFLRELGRSVPELYPQFAVEVLRHYTPDTRFGGLWVANHIWAHRARKYDGRSFHGGVPPGDMTKHRAFDEAWRRSPDALMRLLSECQADPPARFAIQGLRKDFPEALRDVTPAWLGRLAHRPLASAHDFLVETLLGSPELHQSKLRSLGLHDAVLALLGSPSAKARAFAIEYGRAHAADLDEERLAALLSSEHRDARAFAASTLEGRSPRALGHAFLGRLLAFDETRAWAAKALSERFDRAELPEPFLVDMIYGEREQKRWAAAYLKAKYRPGELGAGFWVRVLDDPRHEDDDGATRTALDALGKYPAAAIGTPWLLGALTRKRIGHAVAAWLRKADALPDLTAEDVERLKGLVFSAETRAIALEVLGNPKIVTPRQLTLPWLLALARRADPALSGFARGYLLSHMKPQDFDPGQAQGGRGDREAGIARLFALALGEKEPEPMRAFAQAYLRCHHPALGPEQAEAKELGLKADPRAMLPRAAFSAERIWPALSDEREDVRRFAALITRAELRAWGYQTRVYELAHSDAKEVRNIAFDALRKAGDPSADPATTLTLDELDPAQVFALTESLKKSARELGLSLILKHYARLGGPERLGWLMQSADREVRLFAVRMLWEKHRPRDLPPGWSARAARREARATAEPPEDAGRFADVEALRSFLRHVLSGIPGGRSPEAGDDAGPRRRLSASEAKRHVIEIVRDLAVEDAAFAALAAPVLAEFTGSIAKGEWQACLAALMRLRRAHPGLDLGGIGEDGAGRSAPRVGEDGAGRSSPSVSEGGAGRSSPSVSEDGA</sequence>
<name>A0A4P2PXA4_SORCE</name>
<dbReference type="OrthoDB" id="2942229at2"/>
<gene>
    <name evidence="2" type="ORF">SOCEGT47_017310</name>
</gene>
<dbReference type="Proteomes" id="UP000295781">
    <property type="component" value="Chromosome"/>
</dbReference>